<keyword evidence="1" id="KW-0732">Signal</keyword>
<gene>
    <name evidence="2" type="ORF">WM41_2241</name>
</gene>
<accession>A0ABR5V6H2</accession>
<evidence type="ECO:0008006" key="4">
    <source>
        <dbReference type="Google" id="ProtNLM"/>
    </source>
</evidence>
<dbReference type="EMBL" id="LTEB01000041">
    <property type="protein sequence ID" value="KXU17002.1"/>
    <property type="molecule type" value="Genomic_DNA"/>
</dbReference>
<dbReference type="Gene3D" id="3.40.710.10">
    <property type="entry name" value="DD-peptidase/beta-lactamase superfamily"/>
    <property type="match status" value="1"/>
</dbReference>
<comment type="caution">
    <text evidence="2">The sequence shown here is derived from an EMBL/GenBank/DDBJ whole genome shotgun (WGS) entry which is preliminary data.</text>
</comment>
<proteinExistence type="predicted"/>
<keyword evidence="3" id="KW-1185">Reference proteome</keyword>
<feature type="signal peptide" evidence="1">
    <location>
        <begin position="1"/>
        <end position="27"/>
    </location>
</feature>
<dbReference type="InterPro" id="IPR012338">
    <property type="entry name" value="Beta-lactam/transpept-like"/>
</dbReference>
<dbReference type="SUPFAM" id="SSF56601">
    <property type="entry name" value="beta-lactamase/transpeptidase-like"/>
    <property type="match status" value="1"/>
</dbReference>
<evidence type="ECO:0000313" key="2">
    <source>
        <dbReference type="EMBL" id="KXU17002.1"/>
    </source>
</evidence>
<name>A0ABR5V6H2_9CORY</name>
<evidence type="ECO:0000256" key="1">
    <source>
        <dbReference type="SAM" id="SignalP"/>
    </source>
</evidence>
<dbReference type="Proteomes" id="UP000070339">
    <property type="component" value="Unassembled WGS sequence"/>
</dbReference>
<dbReference type="RefSeq" id="WP_061925257.1">
    <property type="nucleotide sequence ID" value="NZ_LTEB01000041.1"/>
</dbReference>
<reference evidence="2 3" key="1">
    <citation type="journal article" date="2016" name="Int. J. Syst. Evol. Microbiol.">
        <title>Resolving the Complexity of Human Skin Metagenomes Using Single-Molecule Sequencing.</title>
        <authorList>
            <consortium name="NISC Comparative Sequencing Program"/>
            <person name="Tsai Y.C."/>
            <person name="Conlan S."/>
            <person name="Deming C."/>
            <person name="Segre J.A."/>
            <person name="Kong H.H."/>
            <person name="Korlach J."/>
            <person name="Oh J."/>
        </authorList>
    </citation>
    <scope>NUCLEOTIDE SEQUENCE [LARGE SCALE GENOMIC DNA]</scope>
    <source>
        <strain evidence="2 3">1B08</strain>
    </source>
</reference>
<sequence>MRSRLSISAAALVGTLAAGLVTPVAQAGITIDPNAVPGRTQVTLRYSNGTVVSTANSHESRPALSLVKLYLGYWVLQHGAPADKARVENMIRFSEDGTATDLDRRYPQAIPEVIGQFGLHETHYPGFWGNTTTSTEDLARFTSAIVGDPLATPIINGMRTASPVAADGYKQDFGTSRVPGVVGTKFGWDDNHNVHATASFGNGFSIAANTYGAASQLTGDILGAVRITADGIRNSGRQPSPLEQQILNFVPVQFHDPARQAIRGAEDSVTNAQLQFCAAATQAGSSQLCAH</sequence>
<organism evidence="2 3">
    <name type="scientific">Corynebacterium simulans</name>
    <dbReference type="NCBI Taxonomy" id="146827"/>
    <lineage>
        <taxon>Bacteria</taxon>
        <taxon>Bacillati</taxon>
        <taxon>Actinomycetota</taxon>
        <taxon>Actinomycetes</taxon>
        <taxon>Mycobacteriales</taxon>
        <taxon>Corynebacteriaceae</taxon>
        <taxon>Corynebacterium</taxon>
    </lineage>
</organism>
<feature type="chain" id="PRO_5046618314" description="Beta-lactamase enzyme family protein" evidence="1">
    <location>
        <begin position="28"/>
        <end position="291"/>
    </location>
</feature>
<protein>
    <recommendedName>
        <fullName evidence="4">Beta-lactamase enzyme family protein</fullName>
    </recommendedName>
</protein>
<evidence type="ECO:0000313" key="3">
    <source>
        <dbReference type="Proteomes" id="UP000070339"/>
    </source>
</evidence>